<keyword evidence="1" id="KW-0689">Ribosomal protein</keyword>
<evidence type="ECO:0000313" key="3">
    <source>
        <dbReference type="EMBL" id="VDK33847.1"/>
    </source>
</evidence>
<dbReference type="GO" id="GO:1990904">
    <property type="term" value="C:ribonucleoprotein complex"/>
    <property type="evidence" value="ECO:0007669"/>
    <property type="project" value="UniProtKB-KW"/>
</dbReference>
<dbReference type="WBParaSite" id="GPUH_0000238901-mRNA-1">
    <property type="protein sequence ID" value="GPUH_0000238901-mRNA-1"/>
    <property type="gene ID" value="GPUH_0000238901"/>
</dbReference>
<dbReference type="GO" id="GO:0005840">
    <property type="term" value="C:ribosome"/>
    <property type="evidence" value="ECO:0007669"/>
    <property type="project" value="UniProtKB-KW"/>
</dbReference>
<sequence>MRDDGTVLPRALTGLCKKQQSRIERCVMQSFYIYTHVCVYLYMKAVKGKRNKKKLEIYAKKKKEKTIKEYLILRAPSVYSF</sequence>
<proteinExistence type="predicted"/>
<dbReference type="GO" id="GO:0003735">
    <property type="term" value="F:structural constituent of ribosome"/>
    <property type="evidence" value="ECO:0007669"/>
    <property type="project" value="InterPro"/>
</dbReference>
<organism evidence="5">
    <name type="scientific">Gongylonema pulchrum</name>
    <dbReference type="NCBI Taxonomy" id="637853"/>
    <lineage>
        <taxon>Eukaryota</taxon>
        <taxon>Metazoa</taxon>
        <taxon>Ecdysozoa</taxon>
        <taxon>Nematoda</taxon>
        <taxon>Chromadorea</taxon>
        <taxon>Rhabditida</taxon>
        <taxon>Spirurina</taxon>
        <taxon>Spiruromorpha</taxon>
        <taxon>Spiruroidea</taxon>
        <taxon>Gongylonematidae</taxon>
        <taxon>Gongylonema</taxon>
    </lineage>
</organism>
<keyword evidence="2" id="KW-0687">Ribonucleoprotein</keyword>
<evidence type="ECO:0000313" key="5">
    <source>
        <dbReference type="WBParaSite" id="GPUH_0000238901-mRNA-1"/>
    </source>
</evidence>
<protein>
    <submittedName>
        <fullName evidence="5">Ribosomal protein S18</fullName>
    </submittedName>
</protein>
<name>A0A183D0Z3_9BILA</name>
<reference evidence="3 4" key="2">
    <citation type="submission" date="2018-11" db="EMBL/GenBank/DDBJ databases">
        <authorList>
            <consortium name="Pathogen Informatics"/>
        </authorList>
    </citation>
    <scope>NUCLEOTIDE SEQUENCE [LARGE SCALE GENOMIC DNA]</scope>
</reference>
<gene>
    <name evidence="3" type="ORF">GPUH_LOCUS2384</name>
</gene>
<dbReference type="InterPro" id="IPR036870">
    <property type="entry name" value="Ribosomal_bS18_sf"/>
</dbReference>
<evidence type="ECO:0000313" key="4">
    <source>
        <dbReference type="Proteomes" id="UP000271098"/>
    </source>
</evidence>
<dbReference type="Pfam" id="PF01084">
    <property type="entry name" value="Ribosomal_S18"/>
    <property type="match status" value="1"/>
</dbReference>
<reference evidence="5" key="1">
    <citation type="submission" date="2016-06" db="UniProtKB">
        <authorList>
            <consortium name="WormBaseParasite"/>
        </authorList>
    </citation>
    <scope>IDENTIFICATION</scope>
</reference>
<dbReference type="InterPro" id="IPR001648">
    <property type="entry name" value="Ribosomal_bS18"/>
</dbReference>
<evidence type="ECO:0000256" key="2">
    <source>
        <dbReference type="ARBA" id="ARBA00023274"/>
    </source>
</evidence>
<dbReference type="GO" id="GO:0006412">
    <property type="term" value="P:translation"/>
    <property type="evidence" value="ECO:0007669"/>
    <property type="project" value="InterPro"/>
</dbReference>
<dbReference type="AlphaFoldDB" id="A0A183D0Z3"/>
<dbReference type="Proteomes" id="UP000271098">
    <property type="component" value="Unassembled WGS sequence"/>
</dbReference>
<dbReference type="OrthoDB" id="10054543at2759"/>
<keyword evidence="4" id="KW-1185">Reference proteome</keyword>
<evidence type="ECO:0000256" key="1">
    <source>
        <dbReference type="ARBA" id="ARBA00022980"/>
    </source>
</evidence>
<dbReference type="EMBL" id="UYRT01003544">
    <property type="protein sequence ID" value="VDK33847.1"/>
    <property type="molecule type" value="Genomic_DNA"/>
</dbReference>
<dbReference type="Gene3D" id="4.10.640.10">
    <property type="entry name" value="Ribosomal protein S18"/>
    <property type="match status" value="1"/>
</dbReference>
<dbReference type="SUPFAM" id="SSF46911">
    <property type="entry name" value="Ribosomal protein S18"/>
    <property type="match status" value="1"/>
</dbReference>
<accession>A0A183D0Z3</accession>